<gene>
    <name evidence="3" type="ORF">H8R94_11855</name>
</gene>
<dbReference type="SUPFAM" id="SSF53955">
    <property type="entry name" value="Lysozyme-like"/>
    <property type="match status" value="1"/>
</dbReference>
<name>A0ABR7GJ07_9FIRM</name>
<dbReference type="Proteomes" id="UP000643810">
    <property type="component" value="Unassembled WGS sequence"/>
</dbReference>
<dbReference type="EMBL" id="JACOPG010000005">
    <property type="protein sequence ID" value="MBC5687284.1"/>
    <property type="molecule type" value="Genomic_DNA"/>
</dbReference>
<dbReference type="RefSeq" id="WP_186854743.1">
    <property type="nucleotide sequence ID" value="NZ_JACOPG010000005.1"/>
</dbReference>
<evidence type="ECO:0000313" key="3">
    <source>
        <dbReference type="EMBL" id="MBC5687284.1"/>
    </source>
</evidence>
<dbReference type="Pfam" id="PF01464">
    <property type="entry name" value="SLT"/>
    <property type="match status" value="1"/>
</dbReference>
<organism evidence="3 4">
    <name type="scientific">Roseburia lenta</name>
    <dbReference type="NCBI Taxonomy" id="2763061"/>
    <lineage>
        <taxon>Bacteria</taxon>
        <taxon>Bacillati</taxon>
        <taxon>Bacillota</taxon>
        <taxon>Clostridia</taxon>
        <taxon>Lachnospirales</taxon>
        <taxon>Lachnospiraceae</taxon>
        <taxon>Roseburia</taxon>
    </lineage>
</organism>
<dbReference type="PANTHER" id="PTHR37423:SF2">
    <property type="entry name" value="MEMBRANE-BOUND LYTIC MUREIN TRANSGLYCOSYLASE C"/>
    <property type="match status" value="1"/>
</dbReference>
<keyword evidence="4" id="KW-1185">Reference proteome</keyword>
<protein>
    <submittedName>
        <fullName evidence="3">Lytic transglycosylase domain-containing protein</fullName>
    </submittedName>
</protein>
<sequence>MKISIINGDGTTTYVENMTPVTSLEEFSDSLTSATQALNDSQTETNATFAGTSLTVPTDLMSIFEEAADTYGVDVNLLTAIAKQESNFTADATSSSGAMGIMQLMPATAQGLGVSDAYDPYQNIMGGAKYIGQLLSRYDGDVSLALAAYNAGSGNVAKYGGIPPFAETQNYVSKVLGYYQNGVDIPSQTSSAQASATDTEGLSADERQNIYRQMLSLTNQLILDKLEA</sequence>
<dbReference type="PROSITE" id="PS00922">
    <property type="entry name" value="TRANSGLYCOSYLASE"/>
    <property type="match status" value="1"/>
</dbReference>
<feature type="domain" description="Transglycosylase SLT" evidence="2">
    <location>
        <begin position="63"/>
        <end position="170"/>
    </location>
</feature>
<dbReference type="InterPro" id="IPR008258">
    <property type="entry name" value="Transglycosylase_SLT_dom_1"/>
</dbReference>
<dbReference type="InterPro" id="IPR023346">
    <property type="entry name" value="Lysozyme-like_dom_sf"/>
</dbReference>
<evidence type="ECO:0000259" key="2">
    <source>
        <dbReference type="Pfam" id="PF01464"/>
    </source>
</evidence>
<evidence type="ECO:0000313" key="4">
    <source>
        <dbReference type="Proteomes" id="UP000643810"/>
    </source>
</evidence>
<accession>A0ABR7GJ07</accession>
<comment type="caution">
    <text evidence="3">The sequence shown here is derived from an EMBL/GenBank/DDBJ whole genome shotgun (WGS) entry which is preliminary data.</text>
</comment>
<proteinExistence type="inferred from homology"/>
<evidence type="ECO:0000256" key="1">
    <source>
        <dbReference type="ARBA" id="ARBA00007734"/>
    </source>
</evidence>
<dbReference type="PANTHER" id="PTHR37423">
    <property type="entry name" value="SOLUBLE LYTIC MUREIN TRANSGLYCOSYLASE-RELATED"/>
    <property type="match status" value="1"/>
</dbReference>
<dbReference type="CDD" id="cd00254">
    <property type="entry name" value="LT-like"/>
    <property type="match status" value="1"/>
</dbReference>
<dbReference type="InterPro" id="IPR000189">
    <property type="entry name" value="Transglyc_AS"/>
</dbReference>
<dbReference type="Gene3D" id="1.10.530.10">
    <property type="match status" value="1"/>
</dbReference>
<reference evidence="3 4" key="1">
    <citation type="submission" date="2020-08" db="EMBL/GenBank/DDBJ databases">
        <title>Genome public.</title>
        <authorList>
            <person name="Liu C."/>
            <person name="Sun Q."/>
        </authorList>
    </citation>
    <scope>NUCLEOTIDE SEQUENCE [LARGE SCALE GENOMIC DNA]</scope>
    <source>
        <strain evidence="3 4">NSJ-9</strain>
    </source>
</reference>
<comment type="similarity">
    <text evidence="1">Belongs to the transglycosylase Slt family.</text>
</comment>